<keyword evidence="6 10" id="KW-0378">Hydrolase</keyword>
<reference evidence="13 14" key="1">
    <citation type="submission" date="2021-05" db="EMBL/GenBank/DDBJ databases">
        <title>Bacteria Genome sequencing.</title>
        <authorList>
            <person name="Takabe Y."/>
            <person name="Nakajima Y."/>
            <person name="Suzuki S."/>
            <person name="Shiozaki T."/>
        </authorList>
    </citation>
    <scope>NUCLEOTIDE SEQUENCE [LARGE SCALE GENOMIC DNA]</scope>
    <source>
        <strain evidence="13 14">AI_62</strain>
    </source>
</reference>
<evidence type="ECO:0000256" key="7">
    <source>
        <dbReference type="ARBA" id="ARBA00022833"/>
    </source>
</evidence>
<evidence type="ECO:0000256" key="5">
    <source>
        <dbReference type="ARBA" id="ARBA00022741"/>
    </source>
</evidence>
<feature type="binding site" evidence="10">
    <location>
        <begin position="198"/>
        <end position="206"/>
    </location>
    <ligand>
        <name>GTP</name>
        <dbReference type="ChEBI" id="CHEBI:37565"/>
    </ligand>
</feature>
<dbReference type="Gene3D" id="3.40.50.300">
    <property type="entry name" value="P-loop containing nucleotide triphosphate hydrolases"/>
    <property type="match status" value="1"/>
</dbReference>
<evidence type="ECO:0000256" key="8">
    <source>
        <dbReference type="ARBA" id="ARBA00022884"/>
    </source>
</evidence>
<evidence type="ECO:0000259" key="12">
    <source>
        <dbReference type="PROSITE" id="PS51721"/>
    </source>
</evidence>
<comment type="subunit">
    <text evidence="10">Monomer. Associates with 30S ribosomal subunit, binds 16S rRNA.</text>
</comment>
<dbReference type="EC" id="3.6.1.-" evidence="10"/>
<comment type="subcellular location">
    <subcellularLocation>
        <location evidence="10">Cytoplasm</location>
    </subcellularLocation>
</comment>
<evidence type="ECO:0000256" key="9">
    <source>
        <dbReference type="ARBA" id="ARBA00023134"/>
    </source>
</evidence>
<keyword evidence="2 10" id="KW-0690">Ribosome biogenesis</keyword>
<keyword evidence="3 10" id="KW-0479">Metal-binding</keyword>
<evidence type="ECO:0000256" key="1">
    <source>
        <dbReference type="ARBA" id="ARBA00022490"/>
    </source>
</evidence>
<comment type="cofactor">
    <cofactor evidence="10">
        <name>Zn(2+)</name>
        <dbReference type="ChEBI" id="CHEBI:29105"/>
    </cofactor>
    <text evidence="10">Binds 1 zinc ion per subunit.</text>
</comment>
<comment type="function">
    <text evidence="10">One of several proteins that assist in the late maturation steps of the functional core of the 30S ribosomal subunit. Helps release RbfA from mature subunits. May play a role in the assembly of ribosomal proteins into the subunit. Circularly permuted GTPase that catalyzes slow GTP hydrolysis, GTPase activity is stimulated by the 30S ribosomal subunit.</text>
</comment>
<gene>
    <name evidence="10 13" type="primary">rsgA</name>
    <name evidence="13" type="ORF">JANAI62_33290</name>
</gene>
<keyword evidence="4 10" id="KW-0699">rRNA-binding</keyword>
<comment type="caution">
    <text evidence="13">The sequence shown here is derived from an EMBL/GenBank/DDBJ whole genome shotgun (WGS) entry which is preliminary data.</text>
</comment>
<keyword evidence="5 10" id="KW-0547">Nucleotide-binding</keyword>
<evidence type="ECO:0000256" key="10">
    <source>
        <dbReference type="HAMAP-Rule" id="MF_01820"/>
    </source>
</evidence>
<evidence type="ECO:0000256" key="2">
    <source>
        <dbReference type="ARBA" id="ARBA00022517"/>
    </source>
</evidence>
<keyword evidence="1 10" id="KW-0963">Cytoplasm</keyword>
<organism evidence="13 14">
    <name type="scientific">Jannaschia pagri</name>
    <dbReference type="NCBI Taxonomy" id="2829797"/>
    <lineage>
        <taxon>Bacteria</taxon>
        <taxon>Pseudomonadati</taxon>
        <taxon>Pseudomonadota</taxon>
        <taxon>Alphaproteobacteria</taxon>
        <taxon>Rhodobacterales</taxon>
        <taxon>Roseobacteraceae</taxon>
        <taxon>Jannaschia</taxon>
    </lineage>
</organism>
<keyword evidence="9 10" id="KW-0342">GTP-binding</keyword>
<feature type="binding site" evidence="10">
    <location>
        <position position="286"/>
    </location>
    <ligand>
        <name>Zn(2+)</name>
        <dbReference type="ChEBI" id="CHEBI:29105"/>
    </ligand>
</feature>
<evidence type="ECO:0000256" key="6">
    <source>
        <dbReference type="ARBA" id="ARBA00022801"/>
    </source>
</evidence>
<dbReference type="PROSITE" id="PS50936">
    <property type="entry name" value="ENGC_GTPASE"/>
    <property type="match status" value="1"/>
</dbReference>
<feature type="domain" description="EngC GTPase" evidence="11">
    <location>
        <begin position="108"/>
        <end position="254"/>
    </location>
</feature>
<keyword evidence="14" id="KW-1185">Reference proteome</keyword>
<accession>A0ABQ4NQT4</accession>
<evidence type="ECO:0000256" key="4">
    <source>
        <dbReference type="ARBA" id="ARBA00022730"/>
    </source>
</evidence>
<name>A0ABQ4NQT4_9RHOB</name>
<dbReference type="InterPro" id="IPR004881">
    <property type="entry name" value="Ribosome_biogen_GTPase_RsgA"/>
</dbReference>
<feature type="binding site" evidence="10">
    <location>
        <position position="284"/>
    </location>
    <ligand>
        <name>Zn(2+)</name>
        <dbReference type="ChEBI" id="CHEBI:29105"/>
    </ligand>
</feature>
<dbReference type="Gene3D" id="1.10.40.50">
    <property type="entry name" value="Probable gtpase engc, domain 3"/>
    <property type="match status" value="1"/>
</dbReference>
<dbReference type="Pfam" id="PF03193">
    <property type="entry name" value="RsgA_GTPase"/>
    <property type="match status" value="1"/>
</dbReference>
<protein>
    <recommendedName>
        <fullName evidence="10">Small ribosomal subunit biogenesis GTPase RsgA</fullName>
        <ecNumber evidence="10">3.6.1.-</ecNumber>
    </recommendedName>
</protein>
<evidence type="ECO:0000313" key="14">
    <source>
        <dbReference type="Proteomes" id="UP000786693"/>
    </source>
</evidence>
<keyword evidence="8 10" id="KW-0694">RNA-binding</keyword>
<dbReference type="HAMAP" id="MF_01820">
    <property type="entry name" value="GTPase_RsgA"/>
    <property type="match status" value="1"/>
</dbReference>
<dbReference type="RefSeq" id="WP_220750203.1">
    <property type="nucleotide sequence ID" value="NZ_BPFH01000007.1"/>
</dbReference>
<dbReference type="PROSITE" id="PS51721">
    <property type="entry name" value="G_CP"/>
    <property type="match status" value="1"/>
</dbReference>
<dbReference type="NCBIfam" id="TIGR00157">
    <property type="entry name" value="ribosome small subunit-dependent GTPase A"/>
    <property type="match status" value="1"/>
</dbReference>
<dbReference type="SUPFAM" id="SSF52540">
    <property type="entry name" value="P-loop containing nucleoside triphosphate hydrolases"/>
    <property type="match status" value="1"/>
</dbReference>
<evidence type="ECO:0000313" key="13">
    <source>
        <dbReference type="EMBL" id="GIT96706.1"/>
    </source>
</evidence>
<feature type="binding site" evidence="10">
    <location>
        <position position="292"/>
    </location>
    <ligand>
        <name>Zn(2+)</name>
        <dbReference type="ChEBI" id="CHEBI:29105"/>
    </ligand>
</feature>
<dbReference type="InterPro" id="IPR027417">
    <property type="entry name" value="P-loop_NTPase"/>
</dbReference>
<dbReference type="Proteomes" id="UP000786693">
    <property type="component" value="Unassembled WGS sequence"/>
</dbReference>
<evidence type="ECO:0000259" key="11">
    <source>
        <dbReference type="PROSITE" id="PS50936"/>
    </source>
</evidence>
<dbReference type="PANTHER" id="PTHR32120:SF10">
    <property type="entry name" value="SMALL RIBOSOMAL SUBUNIT BIOGENESIS GTPASE RSGA"/>
    <property type="match status" value="1"/>
</dbReference>
<feature type="binding site" evidence="10">
    <location>
        <position position="279"/>
    </location>
    <ligand>
        <name>Zn(2+)</name>
        <dbReference type="ChEBI" id="CHEBI:29105"/>
    </ligand>
</feature>
<dbReference type="EMBL" id="BPFH01000007">
    <property type="protein sequence ID" value="GIT96706.1"/>
    <property type="molecule type" value="Genomic_DNA"/>
</dbReference>
<comment type="similarity">
    <text evidence="10">Belongs to the TRAFAC class YlqF/YawG GTPase family. RsgA subfamily.</text>
</comment>
<proteinExistence type="inferred from homology"/>
<evidence type="ECO:0000256" key="3">
    <source>
        <dbReference type="ARBA" id="ARBA00022723"/>
    </source>
</evidence>
<feature type="domain" description="CP-type G" evidence="12">
    <location>
        <begin position="100"/>
        <end position="256"/>
    </location>
</feature>
<dbReference type="InterPro" id="IPR030378">
    <property type="entry name" value="G_CP_dom"/>
</dbReference>
<sequence length="348" mass="37429">MVRDYSQFMPNVKPPAPTPLAALGWQTHFAMQVTPEALSQAPPIRVTRVDRVEVHVTDGETTWTLPPIADVAVGDWVLPTQPPTILDRKSLLKRRAAGHERSVQLIAANIDTVFVVTSCNADFNVARLERFLALTFDAGADPVIVLTKADQSDPAPYLAQAQGLSKEVACVAVNAKDSAAAEAFAPWCRPGCTVAFLGTSGVGKSTLLNALLGEDLAATGTIREDDARGRHTTTRRELHVTPGGFAVLDTPGMRELQLTDVAAGISEVFSDITDLAGACKFNDCAHEAEPGCAVRAAIAAGQIDPARLERWRKLAAEDAFNSADLAERRRKDKAFGKTVKQALRSKRR</sequence>
<keyword evidence="7 10" id="KW-0862">Zinc</keyword>
<dbReference type="InterPro" id="IPR010914">
    <property type="entry name" value="RsgA_GTPase_dom"/>
</dbReference>
<dbReference type="CDD" id="cd01854">
    <property type="entry name" value="YjeQ_EngC"/>
    <property type="match status" value="1"/>
</dbReference>
<feature type="binding site" evidence="10">
    <location>
        <begin position="147"/>
        <end position="150"/>
    </location>
    <ligand>
        <name>GTP</name>
        <dbReference type="ChEBI" id="CHEBI:37565"/>
    </ligand>
</feature>
<dbReference type="PANTHER" id="PTHR32120">
    <property type="entry name" value="SMALL RIBOSOMAL SUBUNIT BIOGENESIS GTPASE RSGA"/>
    <property type="match status" value="1"/>
</dbReference>